<reference evidence="1" key="1">
    <citation type="submission" date="2014-11" db="EMBL/GenBank/DDBJ databases">
        <authorList>
            <person name="Amaro Gonzalez C."/>
        </authorList>
    </citation>
    <scope>NUCLEOTIDE SEQUENCE</scope>
</reference>
<dbReference type="AlphaFoldDB" id="A0A0E9VVT7"/>
<evidence type="ECO:0000313" key="1">
    <source>
        <dbReference type="EMBL" id="JAH81430.1"/>
    </source>
</evidence>
<dbReference type="EMBL" id="GBXM01027147">
    <property type="protein sequence ID" value="JAH81430.1"/>
    <property type="molecule type" value="Transcribed_RNA"/>
</dbReference>
<protein>
    <submittedName>
        <fullName evidence="1">Uncharacterized protein</fullName>
    </submittedName>
</protein>
<reference evidence="1" key="2">
    <citation type="journal article" date="2015" name="Fish Shellfish Immunol.">
        <title>Early steps in the European eel (Anguilla anguilla)-Vibrio vulnificus interaction in the gills: Role of the RtxA13 toxin.</title>
        <authorList>
            <person name="Callol A."/>
            <person name="Pajuelo D."/>
            <person name="Ebbesson L."/>
            <person name="Teles M."/>
            <person name="MacKenzie S."/>
            <person name="Amaro C."/>
        </authorList>
    </citation>
    <scope>NUCLEOTIDE SEQUENCE</scope>
</reference>
<name>A0A0E9VVT7_ANGAN</name>
<organism evidence="1">
    <name type="scientific">Anguilla anguilla</name>
    <name type="common">European freshwater eel</name>
    <name type="synonym">Muraena anguilla</name>
    <dbReference type="NCBI Taxonomy" id="7936"/>
    <lineage>
        <taxon>Eukaryota</taxon>
        <taxon>Metazoa</taxon>
        <taxon>Chordata</taxon>
        <taxon>Craniata</taxon>
        <taxon>Vertebrata</taxon>
        <taxon>Euteleostomi</taxon>
        <taxon>Actinopterygii</taxon>
        <taxon>Neopterygii</taxon>
        <taxon>Teleostei</taxon>
        <taxon>Anguilliformes</taxon>
        <taxon>Anguillidae</taxon>
        <taxon>Anguilla</taxon>
    </lineage>
</organism>
<proteinExistence type="predicted"/>
<sequence>MSALKGKKNTENRRSELSNCIKIGLQFFSLLMRLKIFFLLRSSRKYLGYCLFDELNFLFPLENFETVSPQWRVFLSYLAKM</sequence>
<accession>A0A0E9VVT7</accession>